<dbReference type="RefSeq" id="WP_160609926.1">
    <property type="nucleotide sequence ID" value="NZ_WTZA01000001.1"/>
</dbReference>
<dbReference type="EMBL" id="WTZA01000001">
    <property type="protein sequence ID" value="MXO74145.1"/>
    <property type="molecule type" value="Genomic_DNA"/>
</dbReference>
<organism evidence="1 2">
    <name type="scientific">Tsuneonella aeria</name>
    <dbReference type="NCBI Taxonomy" id="1837929"/>
    <lineage>
        <taxon>Bacteria</taxon>
        <taxon>Pseudomonadati</taxon>
        <taxon>Pseudomonadota</taxon>
        <taxon>Alphaproteobacteria</taxon>
        <taxon>Sphingomonadales</taxon>
        <taxon>Erythrobacteraceae</taxon>
        <taxon>Tsuneonella</taxon>
    </lineage>
</organism>
<accession>A0A6I4TD80</accession>
<reference evidence="1 2" key="1">
    <citation type="submission" date="2019-12" db="EMBL/GenBank/DDBJ databases">
        <title>Genomic-based taxomic classification of the family Erythrobacteraceae.</title>
        <authorList>
            <person name="Xu L."/>
        </authorList>
    </citation>
    <scope>NUCLEOTIDE SEQUENCE [LARGE SCALE GENOMIC DNA]</scope>
    <source>
        <strain evidence="1 2">100921-2</strain>
    </source>
</reference>
<evidence type="ECO:0008006" key="3">
    <source>
        <dbReference type="Google" id="ProtNLM"/>
    </source>
</evidence>
<keyword evidence="2" id="KW-1185">Reference proteome</keyword>
<proteinExistence type="predicted"/>
<gene>
    <name evidence="1" type="ORF">GRI40_02775</name>
</gene>
<sequence length="397" mass="44315">MSGIASKPRPRVLFLFNHDAAHQAAHVAGIMAELTANYPAFEVIAAFGTAEIASRVRQLIGEDAARGVSWADLSLPGALDAALSAPNRIAPLKRLARLRYHMPLFATVDAVVSPERTCLMVRRVLRKKMGNSAPRFVFVPHGAGDRNVTYHPALSQFDHYLVSGQKVVDELVRHGLATEDQCRVVGYAKFDTVTRKPDARLFANDLPTIVYNPHFDPCLSSWYDQGPALLETAARQWDRFNLVFAPHVMLFRKSLHVSLEYRTARKRPPIPRIALEAPNIHVDVDSPRLFDMTYTAAADIYLGDVSSQVYEFLREPGTCIFLDAARQGPAAYQFWQNGPVVTQAADVWPLVERWGDLAQEYRSTQERLFHYTMDIDPARTASERGADALAELFSAPS</sequence>
<comment type="caution">
    <text evidence="1">The sequence shown here is derived from an EMBL/GenBank/DDBJ whole genome shotgun (WGS) entry which is preliminary data.</text>
</comment>
<protein>
    <recommendedName>
        <fullName evidence="3">Glycosyl transferase</fullName>
    </recommendedName>
</protein>
<evidence type="ECO:0000313" key="2">
    <source>
        <dbReference type="Proteomes" id="UP000439522"/>
    </source>
</evidence>
<dbReference type="Proteomes" id="UP000439522">
    <property type="component" value="Unassembled WGS sequence"/>
</dbReference>
<dbReference type="OrthoDB" id="8437129at2"/>
<dbReference type="AlphaFoldDB" id="A0A6I4TD80"/>
<evidence type="ECO:0000313" key="1">
    <source>
        <dbReference type="EMBL" id="MXO74145.1"/>
    </source>
</evidence>
<name>A0A6I4TD80_9SPHN</name>